<dbReference type="NCBIfam" id="TIGR00277">
    <property type="entry name" value="HDIG"/>
    <property type="match status" value="1"/>
</dbReference>
<reference evidence="8 9" key="1">
    <citation type="submission" date="2020-04" db="EMBL/GenBank/DDBJ databases">
        <title>Paenibacillus algicola sp. nov., a novel marine bacterium producing alginate lyase.</title>
        <authorList>
            <person name="Huang H."/>
        </authorList>
    </citation>
    <scope>NUCLEOTIDE SEQUENCE [LARGE SCALE GENOMIC DNA]</scope>
    <source>
        <strain evidence="8 9">L7-75</strain>
    </source>
</reference>
<dbReference type="SUPFAM" id="SSF109604">
    <property type="entry name" value="HD-domain/PDEase-like"/>
    <property type="match status" value="1"/>
</dbReference>
<dbReference type="Proteomes" id="UP000565468">
    <property type="component" value="Unassembled WGS sequence"/>
</dbReference>
<evidence type="ECO:0000256" key="6">
    <source>
        <dbReference type="ARBA" id="ARBA00049417"/>
    </source>
</evidence>
<evidence type="ECO:0000313" key="9">
    <source>
        <dbReference type="Proteomes" id="UP000565468"/>
    </source>
</evidence>
<proteinExistence type="predicted"/>
<evidence type="ECO:0000313" key="8">
    <source>
        <dbReference type="EMBL" id="NMO97036.1"/>
    </source>
</evidence>
<dbReference type="AlphaFoldDB" id="A0A848M8V7"/>
<dbReference type="GO" id="GO:0046872">
    <property type="term" value="F:metal ion binding"/>
    <property type="evidence" value="ECO:0007669"/>
    <property type="project" value="UniProtKB-KW"/>
</dbReference>
<keyword evidence="4" id="KW-0378">Hydrolase</keyword>
<dbReference type="NCBIfam" id="TIGR00488">
    <property type="entry name" value="bis(5'-nucleosyl)-tetraphosphatase (symmetrical) YqeK"/>
    <property type="match status" value="1"/>
</dbReference>
<dbReference type="InterPro" id="IPR003607">
    <property type="entry name" value="HD/PDEase_dom"/>
</dbReference>
<name>A0A848M8V7_PAELE</name>
<dbReference type="InterPro" id="IPR005249">
    <property type="entry name" value="YqeK"/>
</dbReference>
<dbReference type="InterPro" id="IPR051094">
    <property type="entry name" value="Diverse_Catalytic_Enzymes"/>
</dbReference>
<accession>A0A848M8V7</accession>
<evidence type="ECO:0000256" key="1">
    <source>
        <dbReference type="ARBA" id="ARBA00012506"/>
    </source>
</evidence>
<dbReference type="RefSeq" id="WP_169505823.1">
    <property type="nucleotide sequence ID" value="NZ_JABBPN010000014.1"/>
</dbReference>
<dbReference type="InterPro" id="IPR006674">
    <property type="entry name" value="HD_domain"/>
</dbReference>
<sequence>MNQTLGKYITITLSGDLRADVEAVFNHAQDPDTLDHVMKVAEHAVRISERFGVDRWKAERAALLHDISNIIPVREMLEAAEASGIQVTEEEYRYPRIVHQKLSMAMAEQLFGISDPEILNAIECHTTLKKNPTQLDKVLFIADKISWELPGDHPYLDQIRDQVKGGWLDEAVLTYLDHVWEQRDQLRLVHSWLIAAREELKLQVEYHSNKL</sequence>
<evidence type="ECO:0000256" key="4">
    <source>
        <dbReference type="ARBA" id="ARBA00022801"/>
    </source>
</evidence>
<dbReference type="GO" id="GO:0008803">
    <property type="term" value="F:bis(5'-nucleosyl)-tetraphosphatase (symmetrical) activity"/>
    <property type="evidence" value="ECO:0007669"/>
    <property type="project" value="UniProtKB-EC"/>
</dbReference>
<evidence type="ECO:0000259" key="7">
    <source>
        <dbReference type="PROSITE" id="PS51831"/>
    </source>
</evidence>
<organism evidence="8 9">
    <name type="scientific">Paenibacillus lemnae</name>
    <dbReference type="NCBI Taxonomy" id="1330551"/>
    <lineage>
        <taxon>Bacteria</taxon>
        <taxon>Bacillati</taxon>
        <taxon>Bacillota</taxon>
        <taxon>Bacilli</taxon>
        <taxon>Bacillales</taxon>
        <taxon>Paenibacillaceae</taxon>
        <taxon>Paenibacillus</taxon>
    </lineage>
</organism>
<dbReference type="GO" id="GO:0000166">
    <property type="term" value="F:nucleotide binding"/>
    <property type="evidence" value="ECO:0007669"/>
    <property type="project" value="UniProtKB-KW"/>
</dbReference>
<dbReference type="PANTHER" id="PTHR35795:SF1">
    <property type="entry name" value="BIS(5'-NUCLEOSYL)-TETRAPHOSPHATASE, SYMMETRICAL"/>
    <property type="match status" value="1"/>
</dbReference>
<protein>
    <recommendedName>
        <fullName evidence="1">bis(5'-nucleosyl)-tetraphosphatase (symmetrical)</fullName>
        <ecNumber evidence="1">3.6.1.41</ecNumber>
    </recommendedName>
</protein>
<keyword evidence="3" id="KW-0547">Nucleotide-binding</keyword>
<dbReference type="Gene3D" id="1.10.3210.10">
    <property type="entry name" value="Hypothetical protein af1432"/>
    <property type="match status" value="1"/>
</dbReference>
<dbReference type="PANTHER" id="PTHR35795">
    <property type="entry name" value="SLR1885 PROTEIN"/>
    <property type="match status" value="1"/>
</dbReference>
<evidence type="ECO:0000256" key="5">
    <source>
        <dbReference type="ARBA" id="ARBA00023004"/>
    </source>
</evidence>
<dbReference type="CDD" id="cd00077">
    <property type="entry name" value="HDc"/>
    <property type="match status" value="1"/>
</dbReference>
<dbReference type="InterPro" id="IPR006675">
    <property type="entry name" value="HDIG_dom"/>
</dbReference>
<comment type="catalytic activity">
    <reaction evidence="6">
        <text>P(1),P(4)-bis(5'-adenosyl) tetraphosphate + H2O = 2 ADP + 2 H(+)</text>
        <dbReference type="Rhea" id="RHEA:24252"/>
        <dbReference type="ChEBI" id="CHEBI:15377"/>
        <dbReference type="ChEBI" id="CHEBI:15378"/>
        <dbReference type="ChEBI" id="CHEBI:58141"/>
        <dbReference type="ChEBI" id="CHEBI:456216"/>
        <dbReference type="EC" id="3.6.1.41"/>
    </reaction>
</comment>
<keyword evidence="5" id="KW-0408">Iron</keyword>
<gene>
    <name evidence="8" type="ORF">HII30_14820</name>
</gene>
<dbReference type="EC" id="3.6.1.41" evidence="1"/>
<keyword evidence="2" id="KW-0479">Metal-binding</keyword>
<dbReference type="EMBL" id="JABBPN010000014">
    <property type="protein sequence ID" value="NMO97036.1"/>
    <property type="molecule type" value="Genomic_DNA"/>
</dbReference>
<keyword evidence="9" id="KW-1185">Reference proteome</keyword>
<dbReference type="Pfam" id="PF01966">
    <property type="entry name" value="HD"/>
    <property type="match status" value="1"/>
</dbReference>
<evidence type="ECO:0000256" key="2">
    <source>
        <dbReference type="ARBA" id="ARBA00022723"/>
    </source>
</evidence>
<dbReference type="PROSITE" id="PS51831">
    <property type="entry name" value="HD"/>
    <property type="match status" value="1"/>
</dbReference>
<comment type="caution">
    <text evidence="8">The sequence shown here is derived from an EMBL/GenBank/DDBJ whole genome shotgun (WGS) entry which is preliminary data.</text>
</comment>
<evidence type="ECO:0000256" key="3">
    <source>
        <dbReference type="ARBA" id="ARBA00022741"/>
    </source>
</evidence>
<feature type="domain" description="HD" evidence="7">
    <location>
        <begin position="33"/>
        <end position="148"/>
    </location>
</feature>